<dbReference type="AlphaFoldDB" id="A0A402CZE4"/>
<dbReference type="EMBL" id="AP025739">
    <property type="protein sequence ID" value="BDI29447.1"/>
    <property type="molecule type" value="Genomic_DNA"/>
</dbReference>
<dbReference type="Proteomes" id="UP000287394">
    <property type="component" value="Chromosome"/>
</dbReference>
<proteinExistence type="predicted"/>
<sequence length="85" mass="10034">MNTNEVLIYKVVAIYRLVKYNIWYRMEILENIQANGAKPFTVRVDILDIIQDIYKLFPIEEQAFDDEAGAYSWGVSEIMSRPPRF</sequence>
<organism evidence="1 2">
    <name type="scientific">Capsulimonas corticalis</name>
    <dbReference type="NCBI Taxonomy" id="2219043"/>
    <lineage>
        <taxon>Bacteria</taxon>
        <taxon>Bacillati</taxon>
        <taxon>Armatimonadota</taxon>
        <taxon>Armatimonadia</taxon>
        <taxon>Capsulimonadales</taxon>
        <taxon>Capsulimonadaceae</taxon>
        <taxon>Capsulimonas</taxon>
    </lineage>
</organism>
<dbReference type="RefSeq" id="WP_119322669.1">
    <property type="nucleotide sequence ID" value="NZ_AP025739.1"/>
</dbReference>
<protein>
    <submittedName>
        <fullName evidence="1">Uncharacterized protein</fullName>
    </submittedName>
</protein>
<evidence type="ECO:0000313" key="2">
    <source>
        <dbReference type="Proteomes" id="UP000287394"/>
    </source>
</evidence>
<evidence type="ECO:0000313" key="1">
    <source>
        <dbReference type="EMBL" id="BDI29447.1"/>
    </source>
</evidence>
<dbReference type="KEGG" id="ccot:CCAX7_14980"/>
<reference evidence="1 2" key="1">
    <citation type="journal article" date="2019" name="Int. J. Syst. Evol. Microbiol.">
        <title>Capsulimonas corticalis gen. nov., sp. nov., an aerobic capsulated bacterium, of a novel bacterial order, Capsulimonadales ord. nov., of the class Armatimonadia of the phylum Armatimonadetes.</title>
        <authorList>
            <person name="Li J."/>
            <person name="Kudo C."/>
            <person name="Tonouchi A."/>
        </authorList>
    </citation>
    <scope>NUCLEOTIDE SEQUENCE [LARGE SCALE GENOMIC DNA]</scope>
    <source>
        <strain evidence="1 2">AX-7</strain>
    </source>
</reference>
<name>A0A402CZE4_9BACT</name>
<gene>
    <name evidence="1" type="ORF">CCAX7_14980</name>
</gene>
<accession>A0A402CZE4</accession>
<keyword evidence="2" id="KW-1185">Reference proteome</keyword>